<evidence type="ECO:0000313" key="12">
    <source>
        <dbReference type="Proteomes" id="UP001143307"/>
    </source>
</evidence>
<evidence type="ECO:0000256" key="5">
    <source>
        <dbReference type="ARBA" id="ARBA00022857"/>
    </source>
</evidence>
<comment type="catalytic activity">
    <reaction evidence="10">
        <text>4-(phosphooxy)-L-threonine + NAD(+) = 3-amino-2-oxopropyl phosphate + CO2 + NADH</text>
        <dbReference type="Rhea" id="RHEA:32275"/>
        <dbReference type="ChEBI" id="CHEBI:16526"/>
        <dbReference type="ChEBI" id="CHEBI:57279"/>
        <dbReference type="ChEBI" id="CHEBI:57540"/>
        <dbReference type="ChEBI" id="CHEBI:57945"/>
        <dbReference type="ChEBI" id="CHEBI:58452"/>
        <dbReference type="EC" id="1.1.1.262"/>
    </reaction>
</comment>
<comment type="subcellular location">
    <subcellularLocation>
        <location evidence="10">Cytoplasm</location>
    </subcellularLocation>
</comment>
<feature type="binding site" evidence="10">
    <location>
        <position position="282"/>
    </location>
    <ligand>
        <name>substrate</name>
    </ligand>
</feature>
<comment type="function">
    <text evidence="10">Catalyzes the NAD(P)-dependent oxidation of 4-(phosphooxy)-L-threonine (HTP) into 2-amino-3-oxo-4-(phosphooxy)butyric acid which spontaneously decarboxylates to form 3-amino-2-oxopropyl phosphate (AHAP).</text>
</comment>
<evidence type="ECO:0000256" key="9">
    <source>
        <dbReference type="ARBA" id="ARBA00023285"/>
    </source>
</evidence>
<feature type="binding site" evidence="10">
    <location>
        <position position="165"/>
    </location>
    <ligand>
        <name>a divalent metal cation</name>
        <dbReference type="ChEBI" id="CHEBI:60240"/>
        <note>ligand shared between dimeric partners</note>
    </ligand>
</feature>
<evidence type="ECO:0000256" key="2">
    <source>
        <dbReference type="ARBA" id="ARBA00022723"/>
    </source>
</evidence>
<keyword evidence="1 10" id="KW-0963">Cytoplasm</keyword>
<dbReference type="EC" id="1.1.1.262" evidence="10"/>
<feature type="binding site" evidence="10">
    <location>
        <position position="273"/>
    </location>
    <ligand>
        <name>substrate</name>
    </ligand>
</feature>
<comment type="pathway">
    <text evidence="10">Cofactor biosynthesis; pyridoxine 5'-phosphate biosynthesis; pyridoxine 5'-phosphate from D-erythrose 4-phosphate: step 4/5.</text>
</comment>
<dbReference type="Proteomes" id="UP001143307">
    <property type="component" value="Unassembled WGS sequence"/>
</dbReference>
<comment type="caution">
    <text evidence="11">The sequence shown here is derived from an EMBL/GenBank/DDBJ whole genome shotgun (WGS) entry which is preliminary data.</text>
</comment>
<sequence>MIPRIALTPGEPAGIGPDITLAIAQQAWDAELVAICDPQLMQERAELLGLEVEIQVINSPLGEPSPHQPGTLKVYPINLTAPCKPGQLNPSNASYVLYTLHAAVDACIAGRCNAMVTAPVQKSVINDAGIPFSGHTELLAEDTDTHRVVMMLASKDMRVALATTHLPLRDVADAINADMLEDTLNILHRDLQSKFGLANPKIAVLGLNPHAGEGGHMGREELDIIIPVLEKLRASGMQLDGPLPADTAFNPKVLSNCDAVLAIYHDQGLPTLKYASFGEAVNVTLGLPIIRTSVDHGTALDLAGSGKADSGSLKSALQMAIDMSQSTQTS</sequence>
<evidence type="ECO:0000256" key="7">
    <source>
        <dbReference type="ARBA" id="ARBA00023027"/>
    </source>
</evidence>
<feature type="binding site" evidence="10">
    <location>
        <position position="210"/>
    </location>
    <ligand>
        <name>a divalent metal cation</name>
        <dbReference type="ChEBI" id="CHEBI:60240"/>
        <note>ligand shared between dimeric partners</note>
    </ligand>
</feature>
<evidence type="ECO:0000256" key="6">
    <source>
        <dbReference type="ARBA" id="ARBA00023002"/>
    </source>
</evidence>
<comment type="cofactor">
    <cofactor evidence="10">
        <name>Zn(2+)</name>
        <dbReference type="ChEBI" id="CHEBI:29105"/>
    </cofactor>
    <cofactor evidence="10">
        <name>Mg(2+)</name>
        <dbReference type="ChEBI" id="CHEBI:18420"/>
    </cofactor>
    <cofactor evidence="10">
        <name>Co(2+)</name>
        <dbReference type="ChEBI" id="CHEBI:48828"/>
    </cofactor>
    <text evidence="10">Binds 1 divalent metal cation per subunit. Can use ions such as Zn(2+), Mg(2+) or Co(2+).</text>
</comment>
<keyword evidence="6 10" id="KW-0560">Oxidoreductase</keyword>
<feature type="binding site" evidence="10">
    <location>
        <position position="265"/>
    </location>
    <ligand>
        <name>a divalent metal cation</name>
        <dbReference type="ChEBI" id="CHEBI:60240"/>
        <note>ligand shared between dimeric partners</note>
    </ligand>
</feature>
<keyword evidence="3 10" id="KW-0862">Zinc</keyword>
<feature type="binding site" evidence="10">
    <location>
        <position position="136"/>
    </location>
    <ligand>
        <name>substrate</name>
    </ligand>
</feature>
<reference evidence="11" key="1">
    <citation type="submission" date="2019-02" db="EMBL/GenBank/DDBJ databases">
        <authorList>
            <person name="Li S.-H."/>
        </authorList>
    </citation>
    <scope>NUCLEOTIDE SEQUENCE</scope>
    <source>
        <strain evidence="11">IMCC8485</strain>
    </source>
</reference>
<protein>
    <recommendedName>
        <fullName evidence="10">4-hydroxythreonine-4-phosphate dehydrogenase</fullName>
        <ecNumber evidence="10">1.1.1.262</ecNumber>
    </recommendedName>
    <alternativeName>
        <fullName evidence="10">4-(phosphohydroxy)-L-threonine dehydrogenase</fullName>
    </alternativeName>
</protein>
<keyword evidence="8 10" id="KW-0664">Pyridoxine biosynthesis</keyword>
<dbReference type="SUPFAM" id="SSF53659">
    <property type="entry name" value="Isocitrate/Isopropylmalate dehydrogenase-like"/>
    <property type="match status" value="1"/>
</dbReference>
<evidence type="ECO:0000256" key="3">
    <source>
        <dbReference type="ARBA" id="ARBA00022833"/>
    </source>
</evidence>
<dbReference type="EMBL" id="SHNP01000009">
    <property type="protein sequence ID" value="MCX2975572.1"/>
    <property type="molecule type" value="Genomic_DNA"/>
</dbReference>
<keyword evidence="4 10" id="KW-0460">Magnesium</keyword>
<gene>
    <name evidence="10 11" type="primary">pdxA</name>
    <name evidence="11" type="ORF">EYC87_18480</name>
</gene>
<dbReference type="NCBIfam" id="TIGR00557">
    <property type="entry name" value="pdxA"/>
    <property type="match status" value="1"/>
</dbReference>
<dbReference type="HAMAP" id="MF_00536">
    <property type="entry name" value="PdxA"/>
    <property type="match status" value="1"/>
</dbReference>
<comment type="miscellaneous">
    <text evidence="10">The active site is located at the dimer interface.</text>
</comment>
<evidence type="ECO:0000256" key="4">
    <source>
        <dbReference type="ARBA" id="ARBA00022842"/>
    </source>
</evidence>
<comment type="subunit">
    <text evidence="10">Homodimer.</text>
</comment>
<feature type="binding site" evidence="10">
    <location>
        <position position="291"/>
    </location>
    <ligand>
        <name>substrate</name>
    </ligand>
</feature>
<name>A0ABT3T219_9GAMM</name>
<keyword evidence="9 10" id="KW-0170">Cobalt</keyword>
<keyword evidence="2 10" id="KW-0479">Metal-binding</keyword>
<feature type="binding site" evidence="10">
    <location>
        <position position="135"/>
    </location>
    <ligand>
        <name>substrate</name>
    </ligand>
</feature>
<keyword evidence="5 10" id="KW-0521">NADP</keyword>
<dbReference type="PANTHER" id="PTHR30004:SF5">
    <property type="entry name" value="4-HYDROXYTHREONINE-4-PHOSPHATE DEHYDROGENASE"/>
    <property type="match status" value="1"/>
</dbReference>
<keyword evidence="12" id="KW-1185">Reference proteome</keyword>
<accession>A0ABT3T219</accession>
<proteinExistence type="inferred from homology"/>
<keyword evidence="7 10" id="KW-0520">NAD</keyword>
<evidence type="ECO:0000256" key="8">
    <source>
        <dbReference type="ARBA" id="ARBA00023096"/>
    </source>
</evidence>
<dbReference type="RefSeq" id="WP_279254205.1">
    <property type="nucleotide sequence ID" value="NZ_SHNP01000009.1"/>
</dbReference>
<dbReference type="InterPro" id="IPR005255">
    <property type="entry name" value="PdxA_fam"/>
</dbReference>
<dbReference type="InterPro" id="IPR037510">
    <property type="entry name" value="PdxA"/>
</dbReference>
<dbReference type="Pfam" id="PF04166">
    <property type="entry name" value="PdxA"/>
    <property type="match status" value="1"/>
</dbReference>
<dbReference type="Gene3D" id="3.40.718.10">
    <property type="entry name" value="Isopropylmalate Dehydrogenase"/>
    <property type="match status" value="1"/>
</dbReference>
<evidence type="ECO:0000313" key="11">
    <source>
        <dbReference type="EMBL" id="MCX2975572.1"/>
    </source>
</evidence>
<dbReference type="GO" id="GO:0050570">
    <property type="term" value="F:4-hydroxythreonine-4-phosphate dehydrogenase activity"/>
    <property type="evidence" value="ECO:0007669"/>
    <property type="project" value="UniProtKB-EC"/>
</dbReference>
<comment type="similarity">
    <text evidence="10">Belongs to the PdxA family.</text>
</comment>
<evidence type="ECO:0000256" key="10">
    <source>
        <dbReference type="HAMAP-Rule" id="MF_00536"/>
    </source>
</evidence>
<organism evidence="11 12">
    <name type="scientific">Candidatus Seongchinamella marina</name>
    <dbReference type="NCBI Taxonomy" id="2518990"/>
    <lineage>
        <taxon>Bacteria</taxon>
        <taxon>Pseudomonadati</taxon>
        <taxon>Pseudomonadota</taxon>
        <taxon>Gammaproteobacteria</taxon>
        <taxon>Cellvibrionales</taxon>
        <taxon>Halieaceae</taxon>
        <taxon>Seongchinamella</taxon>
    </lineage>
</organism>
<dbReference type="PANTHER" id="PTHR30004">
    <property type="entry name" value="4-HYDROXYTHREONINE-4-PHOSPHATE DEHYDROGENASE"/>
    <property type="match status" value="1"/>
</dbReference>
<evidence type="ECO:0000256" key="1">
    <source>
        <dbReference type="ARBA" id="ARBA00022490"/>
    </source>
</evidence>